<reference evidence="2 4" key="2">
    <citation type="journal article" date="2013" name="Nature">
        <title>Insights into bilaterian evolution from three spiralian genomes.</title>
        <authorList>
            <person name="Simakov O."/>
            <person name="Marletaz F."/>
            <person name="Cho S.J."/>
            <person name="Edsinger-Gonzales E."/>
            <person name="Havlak P."/>
            <person name="Hellsten U."/>
            <person name="Kuo D.H."/>
            <person name="Larsson T."/>
            <person name="Lv J."/>
            <person name="Arendt D."/>
            <person name="Savage R."/>
            <person name="Osoegawa K."/>
            <person name="de Jong P."/>
            <person name="Grimwood J."/>
            <person name="Chapman J.A."/>
            <person name="Shapiro H."/>
            <person name="Aerts A."/>
            <person name="Otillar R.P."/>
            <person name="Terry A.Y."/>
            <person name="Boore J.L."/>
            <person name="Grigoriev I.V."/>
            <person name="Lindberg D.R."/>
            <person name="Seaver E.C."/>
            <person name="Weisblat D.A."/>
            <person name="Putnam N.H."/>
            <person name="Rokhsar D.S."/>
        </authorList>
    </citation>
    <scope>NUCLEOTIDE SEQUENCE</scope>
</reference>
<dbReference type="HOGENOM" id="CLU_190361_0_0_1"/>
<dbReference type="Pfam" id="PF00595">
    <property type="entry name" value="PDZ"/>
    <property type="match status" value="1"/>
</dbReference>
<dbReference type="EnsemblMetazoa" id="HelroT153221">
    <property type="protein sequence ID" value="HelroP153221"/>
    <property type="gene ID" value="HelroG153221"/>
</dbReference>
<dbReference type="CTD" id="20197263"/>
<dbReference type="AlphaFoldDB" id="T1EL13"/>
<dbReference type="eggNOG" id="KOG3571">
    <property type="taxonomic scope" value="Eukaryota"/>
</dbReference>
<reference evidence="4" key="1">
    <citation type="submission" date="2012-12" db="EMBL/GenBank/DDBJ databases">
        <authorList>
            <person name="Hellsten U."/>
            <person name="Grimwood J."/>
            <person name="Chapman J.A."/>
            <person name="Shapiro H."/>
            <person name="Aerts A."/>
            <person name="Otillar R.P."/>
            <person name="Terry A.Y."/>
            <person name="Boore J.L."/>
            <person name="Simakov O."/>
            <person name="Marletaz F."/>
            <person name="Cho S.-J."/>
            <person name="Edsinger-Gonzales E."/>
            <person name="Havlak P."/>
            <person name="Kuo D.-H."/>
            <person name="Larsson T."/>
            <person name="Lv J."/>
            <person name="Arendt D."/>
            <person name="Savage R."/>
            <person name="Osoegawa K."/>
            <person name="de Jong P."/>
            <person name="Lindberg D.R."/>
            <person name="Seaver E.C."/>
            <person name="Weisblat D.A."/>
            <person name="Putnam N.H."/>
            <person name="Grigoriev I.V."/>
            <person name="Rokhsar D.S."/>
        </authorList>
    </citation>
    <scope>NUCLEOTIDE SEQUENCE</scope>
</reference>
<evidence type="ECO:0000259" key="1">
    <source>
        <dbReference type="PROSITE" id="PS50106"/>
    </source>
</evidence>
<keyword evidence="4" id="KW-1185">Reference proteome</keyword>
<dbReference type="KEGG" id="hro:HELRODRAFT_153221"/>
<dbReference type="GeneID" id="20197263"/>
<organism evidence="3 4">
    <name type="scientific">Helobdella robusta</name>
    <name type="common">Californian leech</name>
    <dbReference type="NCBI Taxonomy" id="6412"/>
    <lineage>
        <taxon>Eukaryota</taxon>
        <taxon>Metazoa</taxon>
        <taxon>Spiralia</taxon>
        <taxon>Lophotrochozoa</taxon>
        <taxon>Annelida</taxon>
        <taxon>Clitellata</taxon>
        <taxon>Hirudinea</taxon>
        <taxon>Rhynchobdellida</taxon>
        <taxon>Glossiphoniidae</taxon>
        <taxon>Helobdella</taxon>
    </lineage>
</organism>
<dbReference type="EMBL" id="AMQM01000486">
    <property type="status" value="NOT_ANNOTATED_CDS"/>
    <property type="molecule type" value="Genomic_DNA"/>
</dbReference>
<gene>
    <name evidence="3" type="primary">20197263</name>
    <name evidence="2" type="ORF">HELRODRAFT_153221</name>
</gene>
<dbReference type="PANTHER" id="PTHR19964:SF92">
    <property type="entry name" value="PATJ HOMOLOG"/>
    <property type="match status" value="1"/>
</dbReference>
<dbReference type="SMART" id="SM00228">
    <property type="entry name" value="PDZ"/>
    <property type="match status" value="1"/>
</dbReference>
<evidence type="ECO:0000313" key="4">
    <source>
        <dbReference type="Proteomes" id="UP000015101"/>
    </source>
</evidence>
<protein>
    <recommendedName>
        <fullName evidence="1">PDZ domain-containing protein</fullName>
    </recommendedName>
</protein>
<reference evidence="3" key="3">
    <citation type="submission" date="2015-06" db="UniProtKB">
        <authorList>
            <consortium name="EnsemblMetazoa"/>
        </authorList>
    </citation>
    <scope>IDENTIFICATION</scope>
</reference>
<dbReference type="RefSeq" id="XP_009015327.1">
    <property type="nucleotide sequence ID" value="XM_009017079.1"/>
</dbReference>
<dbReference type="PANTHER" id="PTHR19964">
    <property type="entry name" value="MULTIPLE PDZ DOMAIN PROTEIN"/>
    <property type="match status" value="1"/>
</dbReference>
<evidence type="ECO:0000313" key="3">
    <source>
        <dbReference type="EnsemblMetazoa" id="HelroP153221"/>
    </source>
</evidence>
<dbReference type="Gene3D" id="2.30.42.10">
    <property type="match status" value="1"/>
</dbReference>
<dbReference type="Proteomes" id="UP000015101">
    <property type="component" value="Unassembled WGS sequence"/>
</dbReference>
<accession>T1EL13</accession>
<dbReference type="EMBL" id="KB096324">
    <property type="protein sequence ID" value="ESO05959.1"/>
    <property type="molecule type" value="Genomic_DNA"/>
</dbReference>
<dbReference type="SUPFAM" id="SSF50156">
    <property type="entry name" value="PDZ domain-like"/>
    <property type="match status" value="1"/>
</dbReference>
<dbReference type="InterPro" id="IPR051342">
    <property type="entry name" value="PDZ_scaffold"/>
</dbReference>
<dbReference type="InterPro" id="IPR036034">
    <property type="entry name" value="PDZ_sf"/>
</dbReference>
<sequence>VTLNLSDGKALGMTVVGHAEDKRDIGLFVGTVKKGCTAHLSGKVQPGDLIVSVNGLDLTKLDNEEALEVLRQQVFTSKYLNLVLEKYW</sequence>
<evidence type="ECO:0000313" key="2">
    <source>
        <dbReference type="EMBL" id="ESO05959.1"/>
    </source>
</evidence>
<dbReference type="InParanoid" id="T1EL13"/>
<feature type="domain" description="PDZ" evidence="1">
    <location>
        <begin position="1"/>
        <end position="72"/>
    </location>
</feature>
<proteinExistence type="predicted"/>
<dbReference type="PROSITE" id="PS50106">
    <property type="entry name" value="PDZ"/>
    <property type="match status" value="1"/>
</dbReference>
<dbReference type="STRING" id="6412.T1EL13"/>
<name>T1EL13_HELRO</name>
<dbReference type="OrthoDB" id="10031689at2759"/>
<dbReference type="InterPro" id="IPR001478">
    <property type="entry name" value="PDZ"/>
</dbReference>